<proteinExistence type="predicted"/>
<evidence type="ECO:0000313" key="3">
    <source>
        <dbReference type="Proteomes" id="UP000503399"/>
    </source>
</evidence>
<reference evidence="2 3" key="1">
    <citation type="submission" date="2020-02" db="EMBL/GenBank/DDBJ databases">
        <authorList>
            <person name="Hogendoorn C."/>
        </authorList>
    </citation>
    <scope>NUCLEOTIDE SEQUENCE [LARGE SCALE GENOMIC DNA]</scope>
    <source>
        <strain evidence="2">R501</strain>
    </source>
</reference>
<protein>
    <submittedName>
        <fullName evidence="2">Uncharacterized protein</fullName>
    </submittedName>
</protein>
<evidence type="ECO:0000256" key="1">
    <source>
        <dbReference type="SAM" id="MobiDB-lite"/>
    </source>
</evidence>
<feature type="region of interest" description="Disordered" evidence="1">
    <location>
        <begin position="229"/>
        <end position="252"/>
    </location>
</feature>
<dbReference type="AlphaFoldDB" id="A0A6F8ZIN0"/>
<feature type="compositionally biased region" description="Basic and acidic residues" evidence="1">
    <location>
        <begin position="272"/>
        <end position="299"/>
    </location>
</feature>
<feature type="region of interest" description="Disordered" evidence="1">
    <location>
        <begin position="272"/>
        <end position="322"/>
    </location>
</feature>
<name>A0A6F8ZIN0_9FIRM</name>
<accession>A0A6F8ZIN0</accession>
<dbReference type="KEGG" id="hfv:R50_2088"/>
<gene>
    <name evidence="2" type="ORF">R50_2088</name>
</gene>
<organism evidence="2 3">
    <name type="scientific">Candidatus Hydrogenisulfobacillus filiaventi</name>
    <dbReference type="NCBI Taxonomy" id="2707344"/>
    <lineage>
        <taxon>Bacteria</taxon>
        <taxon>Bacillati</taxon>
        <taxon>Bacillota</taxon>
        <taxon>Clostridia</taxon>
        <taxon>Eubacteriales</taxon>
        <taxon>Clostridiales Family XVII. Incertae Sedis</taxon>
        <taxon>Candidatus Hydrogenisulfobacillus</taxon>
    </lineage>
</organism>
<dbReference type="EMBL" id="LR778114">
    <property type="protein sequence ID" value="CAB1129585.1"/>
    <property type="molecule type" value="Genomic_DNA"/>
</dbReference>
<evidence type="ECO:0000313" key="2">
    <source>
        <dbReference type="EMBL" id="CAB1129585.1"/>
    </source>
</evidence>
<sequence length="322" mass="36908">MPMIVNARRMADGLGCSIRTAERLLVEDPDPSSAWVTAVLRKFTADLHRIARQCRADLRAARIAREDERKALGLIRLDPRMVDDVVSLLPAPHPVRGSTTARLRWLSLGEMSRAEWAGFQDLVLTGSDAEAREYIWGKPDASDWRIHPRGLTRDDVQDHNAEVERWEIAWDRTLFSIRAEAIARMLEAQRRAEAELRLAMSVTSNAYREWCHRLTDLRFRAQRSVGWRPPSTPDSFAGIPSTTASGDRMRREKAREARWGPYPWSIWRRRGESPEPRKWRGDRWVTEPEPCPDRPRLDDGTGAQKRGGRWVSTQNPGFGAID</sequence>
<dbReference type="Proteomes" id="UP000503399">
    <property type="component" value="Chromosome"/>
</dbReference>
<keyword evidence="3" id="KW-1185">Reference proteome</keyword>